<sequence length="83" mass="9094">MKSRRKILLCILMACMGTAIGFSASINAMDVKIAPPPRPASSTEIKPGESHQERDKVRHGHHHKGDVKKSKSMDDEDVKGGRS</sequence>
<proteinExistence type="predicted"/>
<accession>A0ABW0M3M0</accession>
<feature type="region of interest" description="Disordered" evidence="1">
    <location>
        <begin position="32"/>
        <end position="83"/>
    </location>
</feature>
<feature type="compositionally biased region" description="Basic and acidic residues" evidence="1">
    <location>
        <begin position="67"/>
        <end position="83"/>
    </location>
</feature>
<dbReference type="Proteomes" id="UP001596045">
    <property type="component" value="Unassembled WGS sequence"/>
</dbReference>
<feature type="compositionally biased region" description="Basic residues" evidence="1">
    <location>
        <begin position="57"/>
        <end position="66"/>
    </location>
</feature>
<organism evidence="3 4">
    <name type="scientific">Paraherbaspirillum soli</name>
    <dbReference type="NCBI Taxonomy" id="631222"/>
    <lineage>
        <taxon>Bacteria</taxon>
        <taxon>Pseudomonadati</taxon>
        <taxon>Pseudomonadota</taxon>
        <taxon>Betaproteobacteria</taxon>
        <taxon>Burkholderiales</taxon>
        <taxon>Oxalobacteraceae</taxon>
        <taxon>Paraherbaspirillum</taxon>
    </lineage>
</organism>
<evidence type="ECO:0000313" key="4">
    <source>
        <dbReference type="Proteomes" id="UP001596045"/>
    </source>
</evidence>
<dbReference type="EMBL" id="JBHSMT010000005">
    <property type="protein sequence ID" value="MFC5472638.1"/>
    <property type="molecule type" value="Genomic_DNA"/>
</dbReference>
<keyword evidence="2" id="KW-0732">Signal</keyword>
<name>A0ABW0M3M0_9BURK</name>
<keyword evidence="4" id="KW-1185">Reference proteome</keyword>
<evidence type="ECO:0000256" key="1">
    <source>
        <dbReference type="SAM" id="MobiDB-lite"/>
    </source>
</evidence>
<evidence type="ECO:0000313" key="3">
    <source>
        <dbReference type="EMBL" id="MFC5472638.1"/>
    </source>
</evidence>
<protein>
    <submittedName>
        <fullName evidence="3">Uncharacterized protein</fullName>
    </submittedName>
</protein>
<comment type="caution">
    <text evidence="3">The sequence shown here is derived from an EMBL/GenBank/DDBJ whole genome shotgun (WGS) entry which is preliminary data.</text>
</comment>
<evidence type="ECO:0000256" key="2">
    <source>
        <dbReference type="SAM" id="SignalP"/>
    </source>
</evidence>
<feature type="signal peptide" evidence="2">
    <location>
        <begin position="1"/>
        <end position="24"/>
    </location>
</feature>
<feature type="compositionally biased region" description="Basic and acidic residues" evidence="1">
    <location>
        <begin position="46"/>
        <end position="56"/>
    </location>
</feature>
<dbReference type="RefSeq" id="WP_378994264.1">
    <property type="nucleotide sequence ID" value="NZ_JBHSMT010000005.1"/>
</dbReference>
<feature type="chain" id="PRO_5046164019" evidence="2">
    <location>
        <begin position="25"/>
        <end position="83"/>
    </location>
</feature>
<reference evidence="4" key="1">
    <citation type="journal article" date="2019" name="Int. J. Syst. Evol. Microbiol.">
        <title>The Global Catalogue of Microorganisms (GCM) 10K type strain sequencing project: providing services to taxonomists for standard genome sequencing and annotation.</title>
        <authorList>
            <consortium name="The Broad Institute Genomics Platform"/>
            <consortium name="The Broad Institute Genome Sequencing Center for Infectious Disease"/>
            <person name="Wu L."/>
            <person name="Ma J."/>
        </authorList>
    </citation>
    <scope>NUCLEOTIDE SEQUENCE [LARGE SCALE GENOMIC DNA]</scope>
    <source>
        <strain evidence="4">JCM 17066</strain>
    </source>
</reference>
<gene>
    <name evidence="3" type="ORF">ACFPM8_01575</name>
</gene>